<keyword evidence="1" id="KW-0343">GTPase activation</keyword>
<dbReference type="InterPro" id="IPR027038">
    <property type="entry name" value="RanGap"/>
</dbReference>
<evidence type="ECO:0000313" key="5">
    <source>
        <dbReference type="EMBL" id="CAR24920.1"/>
    </source>
</evidence>
<accession>C5DMA9</accession>
<evidence type="ECO:0000313" key="6">
    <source>
        <dbReference type="Proteomes" id="UP000002036"/>
    </source>
</evidence>
<dbReference type="HOGENOM" id="CLU_004492_1_0_1"/>
<dbReference type="GO" id="GO:0005096">
    <property type="term" value="F:GTPase activator activity"/>
    <property type="evidence" value="ECO:0007669"/>
    <property type="project" value="UniProtKB-KW"/>
</dbReference>
<feature type="region of interest" description="Disordered" evidence="4">
    <location>
        <begin position="35"/>
        <end position="225"/>
    </location>
</feature>
<keyword evidence="3" id="KW-0677">Repeat</keyword>
<feature type="region of interest" description="Disordered" evidence="4">
    <location>
        <begin position="237"/>
        <end position="384"/>
    </location>
</feature>
<dbReference type="GO" id="GO:0005634">
    <property type="term" value="C:nucleus"/>
    <property type="evidence" value="ECO:0007669"/>
    <property type="project" value="TreeGrafter"/>
</dbReference>
<dbReference type="GO" id="GO:0048471">
    <property type="term" value="C:perinuclear region of cytoplasm"/>
    <property type="evidence" value="ECO:0007669"/>
    <property type="project" value="TreeGrafter"/>
</dbReference>
<feature type="compositionally biased region" description="Basic and acidic residues" evidence="4">
    <location>
        <begin position="466"/>
        <end position="483"/>
    </location>
</feature>
<feature type="region of interest" description="Disordered" evidence="4">
    <location>
        <begin position="401"/>
        <end position="420"/>
    </location>
</feature>
<dbReference type="GO" id="GO:0006913">
    <property type="term" value="P:nucleocytoplasmic transport"/>
    <property type="evidence" value="ECO:0007669"/>
    <property type="project" value="TreeGrafter"/>
</dbReference>
<dbReference type="InParanoid" id="C5DMA9"/>
<dbReference type="OMA" id="TNTYFND"/>
<feature type="compositionally biased region" description="Basic and acidic residues" evidence="4">
    <location>
        <begin position="136"/>
        <end position="146"/>
    </location>
</feature>
<proteinExistence type="predicted"/>
<dbReference type="FunCoup" id="C5DMA9">
    <property type="interactions" value="147"/>
</dbReference>
<organism evidence="5 6">
    <name type="scientific">Lachancea thermotolerans (strain ATCC 56472 / CBS 6340 / NRRL Y-8284)</name>
    <name type="common">Yeast</name>
    <name type="synonym">Kluyveromyces thermotolerans</name>
    <dbReference type="NCBI Taxonomy" id="559295"/>
    <lineage>
        <taxon>Eukaryota</taxon>
        <taxon>Fungi</taxon>
        <taxon>Dikarya</taxon>
        <taxon>Ascomycota</taxon>
        <taxon>Saccharomycotina</taxon>
        <taxon>Saccharomycetes</taxon>
        <taxon>Saccharomycetales</taxon>
        <taxon>Saccharomycetaceae</taxon>
        <taxon>Lachancea</taxon>
    </lineage>
</organism>
<dbReference type="GO" id="GO:0005829">
    <property type="term" value="C:cytosol"/>
    <property type="evidence" value="ECO:0007669"/>
    <property type="project" value="TreeGrafter"/>
</dbReference>
<evidence type="ECO:0000256" key="2">
    <source>
        <dbReference type="ARBA" id="ARBA00022614"/>
    </source>
</evidence>
<evidence type="ECO:0000256" key="4">
    <source>
        <dbReference type="SAM" id="MobiDB-lite"/>
    </source>
</evidence>
<feature type="compositionally biased region" description="Polar residues" evidence="4">
    <location>
        <begin position="401"/>
        <end position="410"/>
    </location>
</feature>
<protein>
    <submittedName>
        <fullName evidence="5">KLTH0G07348p</fullName>
    </submittedName>
</protein>
<dbReference type="Proteomes" id="UP000002036">
    <property type="component" value="Chromosome G"/>
</dbReference>
<feature type="region of interest" description="Disordered" evidence="4">
    <location>
        <begin position="450"/>
        <end position="522"/>
    </location>
</feature>
<dbReference type="GeneID" id="8293627"/>
<name>C5DMA9_LACTC</name>
<feature type="compositionally biased region" description="Acidic residues" evidence="4">
    <location>
        <begin position="360"/>
        <end position="369"/>
    </location>
</feature>
<dbReference type="SUPFAM" id="SSF52047">
    <property type="entry name" value="RNI-like"/>
    <property type="match status" value="1"/>
</dbReference>
<reference evidence="5 6" key="1">
    <citation type="journal article" date="2009" name="Genome Res.">
        <title>Comparative genomics of protoploid Saccharomycetaceae.</title>
        <authorList>
            <consortium name="The Genolevures Consortium"/>
            <person name="Souciet J.-L."/>
            <person name="Dujon B."/>
            <person name="Gaillardin C."/>
            <person name="Johnston M."/>
            <person name="Baret P.V."/>
            <person name="Cliften P."/>
            <person name="Sherman D.J."/>
            <person name="Weissenbach J."/>
            <person name="Westhof E."/>
            <person name="Wincker P."/>
            <person name="Jubin C."/>
            <person name="Poulain J."/>
            <person name="Barbe V."/>
            <person name="Segurens B."/>
            <person name="Artiguenave F."/>
            <person name="Anthouard V."/>
            <person name="Vacherie B."/>
            <person name="Val M.-E."/>
            <person name="Fulton R.S."/>
            <person name="Minx P."/>
            <person name="Wilson R."/>
            <person name="Durrens P."/>
            <person name="Jean G."/>
            <person name="Marck C."/>
            <person name="Martin T."/>
            <person name="Nikolski M."/>
            <person name="Rolland T."/>
            <person name="Seret M.-L."/>
            <person name="Casaregola S."/>
            <person name="Despons L."/>
            <person name="Fairhead C."/>
            <person name="Fischer G."/>
            <person name="Lafontaine I."/>
            <person name="Leh V."/>
            <person name="Lemaire M."/>
            <person name="de Montigny J."/>
            <person name="Neuveglise C."/>
            <person name="Thierry A."/>
            <person name="Blanc-Lenfle I."/>
            <person name="Bleykasten C."/>
            <person name="Diffels J."/>
            <person name="Fritsch E."/>
            <person name="Frangeul L."/>
            <person name="Goeffon A."/>
            <person name="Jauniaux N."/>
            <person name="Kachouri-Lafond R."/>
            <person name="Payen C."/>
            <person name="Potier S."/>
            <person name="Pribylova L."/>
            <person name="Ozanne C."/>
            <person name="Richard G.-F."/>
            <person name="Sacerdot C."/>
            <person name="Straub M.-L."/>
            <person name="Talla E."/>
        </authorList>
    </citation>
    <scope>NUCLEOTIDE SEQUENCE [LARGE SCALE GENOMIC DNA]</scope>
    <source>
        <strain evidence="6">ATCC 56472 / CBS 6340 / NRRL Y-8284</strain>
    </source>
</reference>
<dbReference type="InterPro" id="IPR032675">
    <property type="entry name" value="LRR_dom_sf"/>
</dbReference>
<dbReference type="RefSeq" id="XP_002555357.1">
    <property type="nucleotide sequence ID" value="XM_002555311.1"/>
</dbReference>
<dbReference type="Gene3D" id="3.80.10.10">
    <property type="entry name" value="Ribonuclease Inhibitor"/>
    <property type="match status" value="1"/>
</dbReference>
<dbReference type="eggNOG" id="ENOG502QYHN">
    <property type="taxonomic scope" value="Eukaryota"/>
</dbReference>
<keyword evidence="6" id="KW-1185">Reference proteome</keyword>
<gene>
    <name evidence="5" type="ordered locus">KLTH0G07348g</name>
</gene>
<dbReference type="PANTHER" id="PTHR24113:SF12">
    <property type="entry name" value="RAN GTPASE-ACTIVATING PROTEIN 1"/>
    <property type="match status" value="1"/>
</dbReference>
<dbReference type="OrthoDB" id="8436363at2759"/>
<feature type="compositionally biased region" description="Basic and acidic residues" evidence="4">
    <location>
        <begin position="237"/>
        <end position="248"/>
    </location>
</feature>
<feature type="region of interest" description="Disordered" evidence="4">
    <location>
        <begin position="1243"/>
        <end position="1262"/>
    </location>
</feature>
<feature type="compositionally biased region" description="Polar residues" evidence="4">
    <location>
        <begin position="271"/>
        <end position="285"/>
    </location>
</feature>
<evidence type="ECO:0000256" key="3">
    <source>
        <dbReference type="ARBA" id="ARBA00022737"/>
    </source>
</evidence>
<dbReference type="PANTHER" id="PTHR24113">
    <property type="entry name" value="RAN GTPASE-ACTIVATING PROTEIN 1"/>
    <property type="match status" value="1"/>
</dbReference>
<dbReference type="KEGG" id="lth:KLTH0G07348g"/>
<evidence type="ECO:0000256" key="1">
    <source>
        <dbReference type="ARBA" id="ARBA00022468"/>
    </source>
</evidence>
<feature type="region of interest" description="Disordered" evidence="4">
    <location>
        <begin position="1275"/>
        <end position="1304"/>
    </location>
</feature>
<dbReference type="GO" id="GO:0031267">
    <property type="term" value="F:small GTPase binding"/>
    <property type="evidence" value="ECO:0007669"/>
    <property type="project" value="TreeGrafter"/>
</dbReference>
<keyword evidence="2" id="KW-0433">Leucine-rich repeat</keyword>
<feature type="compositionally biased region" description="Low complexity" evidence="4">
    <location>
        <begin position="324"/>
        <end position="333"/>
    </location>
</feature>
<sequence>MSGTLDSPDTLDIEKPVKKRFSDSLHVDWLSRNSYVNGTPEAQVEEFKKTGDMGKQAPKAKDPVPEGNSNSRRRSDADDTLESRVLGPNRILRERRRSVSSQNEFGVAPSYSALNPYDTGTTIRRTKSLSMNSNGHIEEPKREKGGFFRSLFGRRKKDDSKSTNTNTKPALRRSSFSAPIKEVEPPNPPRSAPANIGEDSVSVTRDGANMPPVRRSKTAPISTENVEVRLDEFLQHCREHPLDSDTKKSSSSRATRTSKPEIPRHKATFSIDDNLSPTEPSSETQTHFDAKGRPIPPHPSKSDLLPALKRSERTQHHKGKLKRTNTNTSSTTNKFGAFLKRVTSHTEEHSHSSKQSLTDSESDSSDEDLPQISEDQRPAFIPGLEDIKPLKKVSFATNTYFNDPPQQICSKNPRKGEVEVKSDGSVIIHRLTPEEKREILQKTSSGIVVGGSGHLKLLSDPSVSEEEAKRNEEKKPSVPKEDGSQVLNNEEDVGRGGQGGDSVAHENNQDTEEDVKVSKSASEVTIDKPMVSRRSMSSLGSSITVNEVEQETPFPPTNMKIPHDIVYTRCCHLREILPIPATLKQLKKGSTDPIPLLQMRNPKPSLIEVLSFSDFLSISPVLCLSLDGVNLSIKMLKTILCSLMHKKEFEKLTLRNTPLDHEGWRILCYFVSQCESLNSLDLTMVPGIAINVQKPSKSSLKSRDIRMTCDMNDRKNMNWNLLAASLVSGNGLEEIIASGAKMPLKEFKNFIELGCAHTQRLGLAYNELSLDQCCVLAEWLAQSKVTGIDIGFNDLRGKLGPFSATVINKMRQTKNIFKYISLNCTNLEVSENSSSENSDVLKLISVLAYCEDLKLLDISNNPKLFPHVTNHLTNYLPVFVNLIRLHMDNNSIPSTSIVEIAEVLPTCQKLTHVSIRGSKLDYASGCALVAAMRKSSSLLTLDLDCDNLPNKIRDKISLYSMKNMEAALNKVDKSTSPEMSDTLACLQKELSDLLTEKPVKQEEIQVAAQSFLHRLSRARSFINKVTEDLFKLRVEGNLSTEGKDTLIRFCFIDATFERGLKLLAQRYSNLSFSSGSLCANSKTGTDAGPEMRASGLPLKKETSSATLSSKHFSDSGHAALLPFHYPPIESSDPADDEVEIKWDSPDTEDQHARDQLREEGRILRGTRGIMGRVQSASNQGTSDDRECHITLDQKALRKAASELDSEQIKEFILSNDISSVAGVLEDLKSRGISLNDIFKKRHDRSDSNNQASVDCEKSSNSDNAVVGVQANLEEEKQRLANSGPALDSESSSEDEREGEAIDRVYDEVLDNIQRVRTNTES</sequence>
<dbReference type="EMBL" id="CU928171">
    <property type="protein sequence ID" value="CAR24920.1"/>
    <property type="molecule type" value="Genomic_DNA"/>
</dbReference>
<feature type="compositionally biased region" description="Polar residues" evidence="4">
    <location>
        <begin position="118"/>
        <end position="135"/>
    </location>
</feature>